<dbReference type="PROSITE" id="PS51352">
    <property type="entry name" value="THIOREDOXIN_2"/>
    <property type="match status" value="1"/>
</dbReference>
<dbReference type="OrthoDB" id="2121326at2759"/>
<sequence length="196" mass="22102">MAAFSQSFSSVQALNQKTHISIPCNSAYVGNLRVTQHFLIADNSSGCMVSNHVDPCKRGQSLIMATWSVEGASQDVELPSSIELEPITSEKQFDRVIAEAQDLEESVIILWMASWCRKCVYLKPKLEKLATEYYPRIQFYCINVNSVPQRLVNRAAVTKMPTIQLWKGGQKQDEVIGGHKAWLVVNDIREMIENEP</sequence>
<dbReference type="Gramene" id="ERM94838">
    <property type="protein sequence ID" value="ERM94838"/>
    <property type="gene ID" value="AMTR_s00009p00077240"/>
</dbReference>
<evidence type="ECO:0000259" key="4">
    <source>
        <dbReference type="PROSITE" id="PS51352"/>
    </source>
</evidence>
<evidence type="ECO:0000256" key="2">
    <source>
        <dbReference type="ARBA" id="ARBA00023157"/>
    </source>
</evidence>
<dbReference type="CDD" id="cd02947">
    <property type="entry name" value="TRX_family"/>
    <property type="match status" value="1"/>
</dbReference>
<name>W1NH71_AMBTC</name>
<dbReference type="OMA" id="TEYYPRI"/>
<dbReference type="FunFam" id="3.40.30.10:FF:000245">
    <property type="entry name" value="Thioredoxin"/>
    <property type="match status" value="1"/>
</dbReference>
<dbReference type="Gene3D" id="3.40.30.10">
    <property type="entry name" value="Glutaredoxin"/>
    <property type="match status" value="1"/>
</dbReference>
<dbReference type="GO" id="GO:0045454">
    <property type="term" value="P:cell redox homeostasis"/>
    <property type="evidence" value="ECO:0007669"/>
    <property type="project" value="EnsemblPlants"/>
</dbReference>
<dbReference type="EMBL" id="KI397501">
    <property type="protein sequence ID" value="ERM94838.1"/>
    <property type="molecule type" value="Genomic_DNA"/>
</dbReference>
<keyword evidence="1" id="KW-0249">Electron transport</keyword>
<dbReference type="SMR" id="W1NH71"/>
<evidence type="ECO:0000313" key="6">
    <source>
        <dbReference type="Proteomes" id="UP000017836"/>
    </source>
</evidence>
<keyword evidence="2" id="KW-1015">Disulfide bond</keyword>
<proteinExistence type="predicted"/>
<keyword evidence="1" id="KW-0813">Transport</keyword>
<evidence type="ECO:0000256" key="1">
    <source>
        <dbReference type="ARBA" id="ARBA00022982"/>
    </source>
</evidence>
<reference evidence="6" key="1">
    <citation type="journal article" date="2013" name="Science">
        <title>The Amborella genome and the evolution of flowering plants.</title>
        <authorList>
            <consortium name="Amborella Genome Project"/>
        </authorList>
    </citation>
    <scope>NUCLEOTIDE SEQUENCE [LARGE SCALE GENOMIC DNA]</scope>
</reference>
<organism evidence="5 6">
    <name type="scientific">Amborella trichopoda</name>
    <dbReference type="NCBI Taxonomy" id="13333"/>
    <lineage>
        <taxon>Eukaryota</taxon>
        <taxon>Viridiplantae</taxon>
        <taxon>Streptophyta</taxon>
        <taxon>Embryophyta</taxon>
        <taxon>Tracheophyta</taxon>
        <taxon>Spermatophyta</taxon>
        <taxon>Magnoliopsida</taxon>
        <taxon>Amborellales</taxon>
        <taxon>Amborellaceae</taxon>
        <taxon>Amborella</taxon>
    </lineage>
</organism>
<dbReference type="InterPro" id="IPR036249">
    <property type="entry name" value="Thioredoxin-like_sf"/>
</dbReference>
<dbReference type="InterPro" id="IPR044253">
    <property type="entry name" value="WCRKC1/2"/>
</dbReference>
<keyword evidence="3" id="KW-0676">Redox-active center</keyword>
<evidence type="ECO:0000256" key="3">
    <source>
        <dbReference type="ARBA" id="ARBA00023284"/>
    </source>
</evidence>
<dbReference type="SUPFAM" id="SSF52833">
    <property type="entry name" value="Thioredoxin-like"/>
    <property type="match status" value="1"/>
</dbReference>
<dbReference type="KEGG" id="atr:18422761"/>
<dbReference type="Proteomes" id="UP000017836">
    <property type="component" value="Unassembled WGS sequence"/>
</dbReference>
<dbReference type="GO" id="GO:0009570">
    <property type="term" value="C:chloroplast stroma"/>
    <property type="evidence" value="ECO:0007669"/>
    <property type="project" value="EnsemblPlants"/>
</dbReference>
<keyword evidence="6" id="KW-1185">Reference proteome</keyword>
<dbReference type="eggNOG" id="KOG0907">
    <property type="taxonomic scope" value="Eukaryota"/>
</dbReference>
<evidence type="ECO:0000313" key="5">
    <source>
        <dbReference type="EMBL" id="ERM94838.1"/>
    </source>
</evidence>
<accession>W1NH71</accession>
<dbReference type="InterPro" id="IPR013766">
    <property type="entry name" value="Thioredoxin_domain"/>
</dbReference>
<dbReference type="AlphaFoldDB" id="W1NH71"/>
<dbReference type="HOGENOM" id="CLU_120169_0_0_1"/>
<dbReference type="PANTHER" id="PTHR47192">
    <property type="entry name" value="THIOREDOXIN-LIKE 3-2, CHLOROPLASTIC"/>
    <property type="match status" value="1"/>
</dbReference>
<dbReference type="STRING" id="13333.W1NH71"/>
<feature type="domain" description="Thioredoxin" evidence="4">
    <location>
        <begin position="67"/>
        <end position="196"/>
    </location>
</feature>
<gene>
    <name evidence="5" type="ORF">AMTR_s00009p00077240</name>
</gene>
<protein>
    <recommendedName>
        <fullName evidence="4">Thioredoxin domain-containing protein</fullName>
    </recommendedName>
</protein>
<dbReference type="PANTHER" id="PTHR47192:SF4">
    <property type="entry name" value="THIOREDOXIN-LIKE 3-2, CHLOROPLASTIC"/>
    <property type="match status" value="1"/>
</dbReference>
<dbReference type="Pfam" id="PF00085">
    <property type="entry name" value="Thioredoxin"/>
    <property type="match status" value="1"/>
</dbReference>